<evidence type="ECO:0000313" key="3">
    <source>
        <dbReference type="Proteomes" id="UP000772434"/>
    </source>
</evidence>
<proteinExistence type="predicted"/>
<evidence type="ECO:0000313" key="2">
    <source>
        <dbReference type="EMBL" id="KAF9064625.1"/>
    </source>
</evidence>
<protein>
    <submittedName>
        <fullName evidence="2">Uncharacterized protein</fullName>
    </submittedName>
</protein>
<dbReference type="Proteomes" id="UP000772434">
    <property type="component" value="Unassembled WGS sequence"/>
</dbReference>
<feature type="signal peptide" evidence="1">
    <location>
        <begin position="1"/>
        <end position="17"/>
    </location>
</feature>
<comment type="caution">
    <text evidence="2">The sequence shown here is derived from an EMBL/GenBank/DDBJ whole genome shotgun (WGS) entry which is preliminary data.</text>
</comment>
<keyword evidence="1" id="KW-0732">Signal</keyword>
<dbReference type="AlphaFoldDB" id="A0A9P5PMI0"/>
<name>A0A9P5PMI0_9AGAR</name>
<organism evidence="2 3">
    <name type="scientific">Rhodocollybia butyracea</name>
    <dbReference type="NCBI Taxonomy" id="206335"/>
    <lineage>
        <taxon>Eukaryota</taxon>
        <taxon>Fungi</taxon>
        <taxon>Dikarya</taxon>
        <taxon>Basidiomycota</taxon>
        <taxon>Agaricomycotina</taxon>
        <taxon>Agaricomycetes</taxon>
        <taxon>Agaricomycetidae</taxon>
        <taxon>Agaricales</taxon>
        <taxon>Marasmiineae</taxon>
        <taxon>Omphalotaceae</taxon>
        <taxon>Rhodocollybia</taxon>
    </lineage>
</organism>
<keyword evidence="3" id="KW-1185">Reference proteome</keyword>
<gene>
    <name evidence="2" type="ORF">BDP27DRAFT_1425626</name>
</gene>
<accession>A0A9P5PMI0</accession>
<dbReference type="EMBL" id="JADNRY010000119">
    <property type="protein sequence ID" value="KAF9064625.1"/>
    <property type="molecule type" value="Genomic_DNA"/>
</dbReference>
<dbReference type="OrthoDB" id="2962003at2759"/>
<reference evidence="2" key="1">
    <citation type="submission" date="2020-11" db="EMBL/GenBank/DDBJ databases">
        <authorList>
            <consortium name="DOE Joint Genome Institute"/>
            <person name="Ahrendt S."/>
            <person name="Riley R."/>
            <person name="Andreopoulos W."/>
            <person name="Labutti K."/>
            <person name="Pangilinan J."/>
            <person name="Ruiz-Duenas F.J."/>
            <person name="Barrasa J.M."/>
            <person name="Sanchez-Garcia M."/>
            <person name="Camarero S."/>
            <person name="Miyauchi S."/>
            <person name="Serrano A."/>
            <person name="Linde D."/>
            <person name="Babiker R."/>
            <person name="Drula E."/>
            <person name="Ayuso-Fernandez I."/>
            <person name="Pacheco R."/>
            <person name="Padilla G."/>
            <person name="Ferreira P."/>
            <person name="Barriuso J."/>
            <person name="Kellner H."/>
            <person name="Castanera R."/>
            <person name="Alfaro M."/>
            <person name="Ramirez L."/>
            <person name="Pisabarro A.G."/>
            <person name="Kuo A."/>
            <person name="Tritt A."/>
            <person name="Lipzen A."/>
            <person name="He G."/>
            <person name="Yan M."/>
            <person name="Ng V."/>
            <person name="Cullen D."/>
            <person name="Martin F."/>
            <person name="Rosso M.-N."/>
            <person name="Henrissat B."/>
            <person name="Hibbett D."/>
            <person name="Martinez A.T."/>
            <person name="Grigoriev I.V."/>
        </authorList>
    </citation>
    <scope>NUCLEOTIDE SEQUENCE</scope>
    <source>
        <strain evidence="2">AH 40177</strain>
    </source>
</reference>
<evidence type="ECO:0000256" key="1">
    <source>
        <dbReference type="SAM" id="SignalP"/>
    </source>
</evidence>
<feature type="chain" id="PRO_5040295776" evidence="1">
    <location>
        <begin position="18"/>
        <end position="161"/>
    </location>
</feature>
<sequence length="161" mass="17414">MTIFLFIFAFNIGLIRQENLLGGAFSSSITALTLFEFGTNCLIPGSTTLPLSPLGTANGNSETTYLYEIIGSVEGQNFVGTASRTLVVLPPDGWSLAQLLPLDSQWTKWFPKLTVTPVLVLSITPELNVTPELTVIPELTITPELIVTPELTVTSSGSNRW</sequence>